<gene>
    <name evidence="1" type="ORF">ANCCAN_12658</name>
</gene>
<accession>A0A368GAJ1</accession>
<reference evidence="1 2" key="1">
    <citation type="submission" date="2014-10" db="EMBL/GenBank/DDBJ databases">
        <title>Draft genome of the hookworm Ancylostoma caninum.</title>
        <authorList>
            <person name="Mitreva M."/>
        </authorList>
    </citation>
    <scope>NUCLEOTIDE SEQUENCE [LARGE SCALE GENOMIC DNA]</scope>
    <source>
        <strain evidence="1 2">Baltimore</strain>
    </source>
</reference>
<evidence type="ECO:0000313" key="2">
    <source>
        <dbReference type="Proteomes" id="UP000252519"/>
    </source>
</evidence>
<dbReference type="InterPro" id="IPR008042">
    <property type="entry name" value="Retrotrans_Pao"/>
</dbReference>
<dbReference type="EMBL" id="JOJR01000238">
    <property type="protein sequence ID" value="RCN41391.1"/>
    <property type="molecule type" value="Genomic_DNA"/>
</dbReference>
<protein>
    <submittedName>
        <fullName evidence="1">Uncharacterized protein</fullName>
    </submittedName>
</protein>
<name>A0A368GAJ1_ANCCA</name>
<dbReference type="AlphaFoldDB" id="A0A368GAJ1"/>
<dbReference type="STRING" id="29170.A0A368GAJ1"/>
<organism evidence="1 2">
    <name type="scientific">Ancylostoma caninum</name>
    <name type="common">Dog hookworm</name>
    <dbReference type="NCBI Taxonomy" id="29170"/>
    <lineage>
        <taxon>Eukaryota</taxon>
        <taxon>Metazoa</taxon>
        <taxon>Ecdysozoa</taxon>
        <taxon>Nematoda</taxon>
        <taxon>Chromadorea</taxon>
        <taxon>Rhabditida</taxon>
        <taxon>Rhabditina</taxon>
        <taxon>Rhabditomorpha</taxon>
        <taxon>Strongyloidea</taxon>
        <taxon>Ancylostomatidae</taxon>
        <taxon>Ancylostomatinae</taxon>
        <taxon>Ancylostoma</taxon>
    </lineage>
</organism>
<sequence>MDKLYVDNVVLERSTPEELLGRYRESKEVFNKVGMNLRDYLSNCPFVIDNIRAPDRASSNVAKVLGIHRDNDHDELALECSAKTHKRATKRSVLSRINGLGFDPLGLSTPVLTKGKTYLQDLHKMKLGWGEPLSDEDSKT</sequence>
<comment type="caution">
    <text evidence="1">The sequence shown here is derived from an EMBL/GenBank/DDBJ whole genome shotgun (WGS) entry which is preliminary data.</text>
</comment>
<dbReference type="Proteomes" id="UP000252519">
    <property type="component" value="Unassembled WGS sequence"/>
</dbReference>
<dbReference type="OrthoDB" id="429521at2759"/>
<dbReference type="Pfam" id="PF05380">
    <property type="entry name" value="Peptidase_A17"/>
    <property type="match status" value="1"/>
</dbReference>
<proteinExistence type="predicted"/>
<dbReference type="PANTHER" id="PTHR47331">
    <property type="entry name" value="PHD-TYPE DOMAIN-CONTAINING PROTEIN"/>
    <property type="match status" value="1"/>
</dbReference>
<keyword evidence="2" id="KW-1185">Reference proteome</keyword>
<evidence type="ECO:0000313" key="1">
    <source>
        <dbReference type="EMBL" id="RCN41391.1"/>
    </source>
</evidence>